<dbReference type="SUPFAM" id="SSF55729">
    <property type="entry name" value="Acyl-CoA N-acyltransferases (Nat)"/>
    <property type="match status" value="1"/>
</dbReference>
<dbReference type="AlphaFoldDB" id="A0A6M0RP41"/>
<protein>
    <submittedName>
        <fullName evidence="1">Uncharacterized protein</fullName>
    </submittedName>
</protein>
<dbReference type="InterPro" id="IPR016181">
    <property type="entry name" value="Acyl_CoA_acyltransferase"/>
</dbReference>
<keyword evidence="2" id="KW-1185">Reference proteome</keyword>
<evidence type="ECO:0000313" key="2">
    <source>
        <dbReference type="Proteomes" id="UP000481033"/>
    </source>
</evidence>
<organism evidence="1 2">
    <name type="scientific">Adonisia turfae CCMR0081</name>
    <dbReference type="NCBI Taxonomy" id="2292702"/>
    <lineage>
        <taxon>Bacteria</taxon>
        <taxon>Bacillati</taxon>
        <taxon>Cyanobacteriota</taxon>
        <taxon>Adonisia</taxon>
        <taxon>Adonisia turfae</taxon>
    </lineage>
</organism>
<evidence type="ECO:0000313" key="1">
    <source>
        <dbReference type="EMBL" id="NEZ58027.1"/>
    </source>
</evidence>
<name>A0A6M0RP41_9CYAN</name>
<sequence length="96" mass="10865">MLIYAFRKVGVESANTVTSLWAETFTQVYQDLHSPENLRTCCAKNYSNEEAISILSPDQYACIIAYREAAPVGYYILNYQQCPKDYLTVATSPTTH</sequence>
<proteinExistence type="predicted"/>
<dbReference type="Gene3D" id="3.40.630.30">
    <property type="match status" value="1"/>
</dbReference>
<accession>A0A6M0RP41</accession>
<comment type="caution">
    <text evidence="1">The sequence shown here is derived from an EMBL/GenBank/DDBJ whole genome shotgun (WGS) entry which is preliminary data.</text>
</comment>
<gene>
    <name evidence="1" type="ORF">DXZ20_20740</name>
</gene>
<reference evidence="1 2" key="1">
    <citation type="journal article" date="2020" name="Microb. Ecol.">
        <title>Ecogenomics of the Marine Benthic Filamentous Cyanobacterium Adonisia.</title>
        <authorList>
            <person name="Walter J.M."/>
            <person name="Coutinho F.H."/>
            <person name="Leomil L."/>
            <person name="Hargreaves P.I."/>
            <person name="Campeao M.E."/>
            <person name="Vieira V.V."/>
            <person name="Silva B.S."/>
            <person name="Fistarol G.O."/>
            <person name="Salomon P.S."/>
            <person name="Sawabe T."/>
            <person name="Mino S."/>
            <person name="Hosokawa M."/>
            <person name="Miyashita H."/>
            <person name="Maruyama F."/>
            <person name="van Verk M.C."/>
            <person name="Dutilh B.E."/>
            <person name="Thompson C.C."/>
            <person name="Thompson F.L."/>
        </authorList>
    </citation>
    <scope>NUCLEOTIDE SEQUENCE [LARGE SCALE GENOMIC DNA]</scope>
    <source>
        <strain evidence="1 2">CCMR0081</strain>
    </source>
</reference>
<dbReference type="EMBL" id="QXHD01000004">
    <property type="protein sequence ID" value="NEZ58027.1"/>
    <property type="molecule type" value="Genomic_DNA"/>
</dbReference>
<dbReference type="Proteomes" id="UP000481033">
    <property type="component" value="Unassembled WGS sequence"/>
</dbReference>